<reference evidence="2" key="1">
    <citation type="journal article" date="2022" name="bioRxiv">
        <title>Sequencing and chromosome-scale assembly of the giantPleurodeles waltlgenome.</title>
        <authorList>
            <person name="Brown T."/>
            <person name="Elewa A."/>
            <person name="Iarovenko S."/>
            <person name="Subramanian E."/>
            <person name="Araus A.J."/>
            <person name="Petzold A."/>
            <person name="Susuki M."/>
            <person name="Suzuki K.-i.T."/>
            <person name="Hayashi T."/>
            <person name="Toyoda A."/>
            <person name="Oliveira C."/>
            <person name="Osipova E."/>
            <person name="Leigh N.D."/>
            <person name="Simon A."/>
            <person name="Yun M.H."/>
        </authorList>
    </citation>
    <scope>NUCLEOTIDE SEQUENCE</scope>
    <source>
        <strain evidence="2">20211129_DDA</strain>
        <tissue evidence="2">Liver</tissue>
    </source>
</reference>
<evidence type="ECO:0000313" key="2">
    <source>
        <dbReference type="EMBL" id="KAJ1166685.1"/>
    </source>
</evidence>
<proteinExistence type="predicted"/>
<dbReference type="EMBL" id="JANPWB010000008">
    <property type="protein sequence ID" value="KAJ1166685.1"/>
    <property type="molecule type" value="Genomic_DNA"/>
</dbReference>
<name>A0AAV7SRI2_PLEWA</name>
<evidence type="ECO:0000256" key="1">
    <source>
        <dbReference type="SAM" id="MobiDB-lite"/>
    </source>
</evidence>
<accession>A0AAV7SRI2</accession>
<feature type="compositionally biased region" description="Low complexity" evidence="1">
    <location>
        <begin position="102"/>
        <end position="113"/>
    </location>
</feature>
<gene>
    <name evidence="2" type="ORF">NDU88_007082</name>
</gene>
<sequence>MMRILICHTDKKVAKLQSDIETLEREIDDINQKDLVKKNYEILEKIIDDYQMYLRDKKLRKVKRDDLDYKLGRIYTFDRKYDNVKLSEPSTTRGRDTDDTDISSGSSTSSIDSRTSKAIQLPHDTSKSNFLVEMERLRQGTKMIRKDTRPEGVGIDGNKDTGSLGTNDPVEVFIDLFKFTHLLKLRNYFSSVPTIDRGKLRSENDDVATPIFDTDSSIQSVSDLHDVQLLMSLDDDSRAIEDIRADLGISEKIERTTRFKPRSKFTPAGHSSELIICS</sequence>
<dbReference type="AlphaFoldDB" id="A0AAV7SRI2"/>
<keyword evidence="3" id="KW-1185">Reference proteome</keyword>
<organism evidence="2 3">
    <name type="scientific">Pleurodeles waltl</name>
    <name type="common">Iberian ribbed newt</name>
    <dbReference type="NCBI Taxonomy" id="8319"/>
    <lineage>
        <taxon>Eukaryota</taxon>
        <taxon>Metazoa</taxon>
        <taxon>Chordata</taxon>
        <taxon>Craniata</taxon>
        <taxon>Vertebrata</taxon>
        <taxon>Euteleostomi</taxon>
        <taxon>Amphibia</taxon>
        <taxon>Batrachia</taxon>
        <taxon>Caudata</taxon>
        <taxon>Salamandroidea</taxon>
        <taxon>Salamandridae</taxon>
        <taxon>Pleurodelinae</taxon>
        <taxon>Pleurodeles</taxon>
    </lineage>
</organism>
<evidence type="ECO:0000313" key="3">
    <source>
        <dbReference type="Proteomes" id="UP001066276"/>
    </source>
</evidence>
<dbReference type="Proteomes" id="UP001066276">
    <property type="component" value="Chromosome 4_2"/>
</dbReference>
<comment type="caution">
    <text evidence="2">The sequence shown here is derived from an EMBL/GenBank/DDBJ whole genome shotgun (WGS) entry which is preliminary data.</text>
</comment>
<protein>
    <submittedName>
        <fullName evidence="2">Uncharacterized protein</fullName>
    </submittedName>
</protein>
<feature type="region of interest" description="Disordered" evidence="1">
    <location>
        <begin position="86"/>
        <end position="119"/>
    </location>
</feature>